<sequence length="137" mass="14838">MSKTQRIVDSATSLVLLPTEAFQRFMHATVAVLDQATGLPRLTAAQFNALQPLFITIEGTTLELTANACIFPRSMNSQIGGKANEIYLAFGDQGTSSGQGLDFILGLAFLERFYTVYDTTNKRIGFATTAFTNATSN</sequence>
<comment type="caution">
    <text evidence="3">The sequence shown here is derived from an EMBL/GenBank/DDBJ whole genome shotgun (WGS) entry which is preliminary data.</text>
</comment>
<dbReference type="Proteomes" id="UP001479436">
    <property type="component" value="Unassembled WGS sequence"/>
</dbReference>
<dbReference type="PROSITE" id="PS51767">
    <property type="entry name" value="PEPTIDASE_A1"/>
    <property type="match status" value="1"/>
</dbReference>
<dbReference type="Pfam" id="PF00026">
    <property type="entry name" value="Asp"/>
    <property type="match status" value="1"/>
</dbReference>
<evidence type="ECO:0000259" key="2">
    <source>
        <dbReference type="PROSITE" id="PS51767"/>
    </source>
</evidence>
<name>A0ABR2VQ58_9FUNG</name>
<reference evidence="3 4" key="1">
    <citation type="submission" date="2023-04" db="EMBL/GenBank/DDBJ databases">
        <title>Genome of Basidiobolus ranarum AG-B5.</title>
        <authorList>
            <person name="Stajich J.E."/>
            <person name="Carter-House D."/>
            <person name="Gryganskyi A."/>
        </authorList>
    </citation>
    <scope>NUCLEOTIDE SEQUENCE [LARGE SCALE GENOMIC DNA]</scope>
    <source>
        <strain evidence="3 4">AG-B5</strain>
    </source>
</reference>
<proteinExistence type="inferred from homology"/>
<dbReference type="PANTHER" id="PTHR47966:SF51">
    <property type="entry name" value="BETA-SITE APP-CLEAVING ENZYME, ISOFORM A-RELATED"/>
    <property type="match status" value="1"/>
</dbReference>
<comment type="similarity">
    <text evidence="1">Belongs to the peptidase A1 family.</text>
</comment>
<gene>
    <name evidence="3" type="ORF">K7432_013900</name>
</gene>
<accession>A0ABR2VQ58</accession>
<dbReference type="InterPro" id="IPR021109">
    <property type="entry name" value="Peptidase_aspartic_dom_sf"/>
</dbReference>
<dbReference type="EMBL" id="JASJQH010008325">
    <property type="protein sequence ID" value="KAK9693502.1"/>
    <property type="molecule type" value="Genomic_DNA"/>
</dbReference>
<dbReference type="SUPFAM" id="SSF50630">
    <property type="entry name" value="Acid proteases"/>
    <property type="match status" value="1"/>
</dbReference>
<evidence type="ECO:0000313" key="3">
    <source>
        <dbReference type="EMBL" id="KAK9693502.1"/>
    </source>
</evidence>
<evidence type="ECO:0000256" key="1">
    <source>
        <dbReference type="ARBA" id="ARBA00007447"/>
    </source>
</evidence>
<evidence type="ECO:0000313" key="4">
    <source>
        <dbReference type="Proteomes" id="UP001479436"/>
    </source>
</evidence>
<dbReference type="PANTHER" id="PTHR47966">
    <property type="entry name" value="BETA-SITE APP-CLEAVING ENZYME, ISOFORM A-RELATED"/>
    <property type="match status" value="1"/>
</dbReference>
<feature type="domain" description="Peptidase A1" evidence="2">
    <location>
        <begin position="1"/>
        <end position="127"/>
    </location>
</feature>
<organism evidence="3 4">
    <name type="scientific">Basidiobolus ranarum</name>
    <dbReference type="NCBI Taxonomy" id="34480"/>
    <lineage>
        <taxon>Eukaryota</taxon>
        <taxon>Fungi</taxon>
        <taxon>Fungi incertae sedis</taxon>
        <taxon>Zoopagomycota</taxon>
        <taxon>Entomophthoromycotina</taxon>
        <taxon>Basidiobolomycetes</taxon>
        <taxon>Basidiobolales</taxon>
        <taxon>Basidiobolaceae</taxon>
        <taxon>Basidiobolus</taxon>
    </lineage>
</organism>
<dbReference type="Gene3D" id="2.40.70.10">
    <property type="entry name" value="Acid Proteases"/>
    <property type="match status" value="1"/>
</dbReference>
<dbReference type="InterPro" id="IPR001461">
    <property type="entry name" value="Aspartic_peptidase_A1"/>
</dbReference>
<keyword evidence="4" id="KW-1185">Reference proteome</keyword>
<dbReference type="InterPro" id="IPR033121">
    <property type="entry name" value="PEPTIDASE_A1"/>
</dbReference>
<protein>
    <recommendedName>
        <fullName evidence="2">Peptidase A1 domain-containing protein</fullName>
    </recommendedName>
</protein>